<dbReference type="HOGENOM" id="CLU_2299354_0_0_2"/>
<dbReference type="EMBL" id="CP009515">
    <property type="protein sequence ID" value="AKB74056.1"/>
    <property type="molecule type" value="Genomic_DNA"/>
</dbReference>
<dbReference type="Pfam" id="PF04250">
    <property type="entry name" value="DUF429"/>
    <property type="match status" value="1"/>
</dbReference>
<organism evidence="1 2">
    <name type="scientific">Methanosarcina lacustris Z-7289</name>
    <dbReference type="NCBI Taxonomy" id="1434111"/>
    <lineage>
        <taxon>Archaea</taxon>
        <taxon>Methanobacteriati</taxon>
        <taxon>Methanobacteriota</taxon>
        <taxon>Stenosarchaea group</taxon>
        <taxon>Methanomicrobia</taxon>
        <taxon>Methanosarcinales</taxon>
        <taxon>Methanosarcinaceae</taxon>
        <taxon>Methanosarcina</taxon>
    </lineage>
</organism>
<reference evidence="1 2" key="1">
    <citation type="submission" date="2014-07" db="EMBL/GenBank/DDBJ databases">
        <title>Methanogenic archaea and the global carbon cycle.</title>
        <authorList>
            <person name="Henriksen J.R."/>
            <person name="Luke J."/>
            <person name="Reinhart S."/>
            <person name="Benedict M.N."/>
            <person name="Youngblut N.D."/>
            <person name="Metcalf M.E."/>
            <person name="Whitaker R.J."/>
            <person name="Metcalf W.W."/>
        </authorList>
    </citation>
    <scope>NUCLEOTIDE SEQUENCE [LARGE SCALE GENOMIC DNA]</scope>
    <source>
        <strain evidence="1 2">Z-7289</strain>
    </source>
</reference>
<dbReference type="AlphaFoldDB" id="A0A0E3S1U0"/>
<evidence type="ECO:0000313" key="2">
    <source>
        <dbReference type="Proteomes" id="UP000033072"/>
    </source>
</evidence>
<dbReference type="PATRIC" id="fig|1434111.4.peg.1001"/>
<dbReference type="InterPro" id="IPR007362">
    <property type="entry name" value="DUF429"/>
</dbReference>
<accession>A0A0E3S1U0</accession>
<gene>
    <name evidence="1" type="ORF">MSLAZ_0795</name>
</gene>
<protein>
    <submittedName>
        <fullName evidence="1">Uncharacterized protein</fullName>
    </submittedName>
</protein>
<dbReference type="KEGG" id="mls:MSLAZ_0795"/>
<proteinExistence type="predicted"/>
<keyword evidence="2" id="KW-1185">Reference proteome</keyword>
<dbReference type="Proteomes" id="UP000033072">
    <property type="component" value="Chromosome"/>
</dbReference>
<evidence type="ECO:0000313" key="1">
    <source>
        <dbReference type="EMBL" id="AKB74056.1"/>
    </source>
</evidence>
<sequence>MCADKNARSHITEIHPELCFYGFAGNPMKHSKKEEEGLLERKYLLMDTYPPASGIVEHALSNYMRKDVAKDDVLDALAAVLQNWDMRWGSKQSQKTLKTI</sequence>
<name>A0A0E3S1U0_9EURY</name>